<dbReference type="RefSeq" id="WP_311643153.1">
    <property type="nucleotide sequence ID" value="NZ_JAVRFA010000008.1"/>
</dbReference>
<keyword evidence="2" id="KW-0812">Transmembrane</keyword>
<evidence type="ECO:0000313" key="3">
    <source>
        <dbReference type="EMBL" id="MDT0395110.1"/>
    </source>
</evidence>
<keyword evidence="2" id="KW-1133">Transmembrane helix</keyword>
<feature type="region of interest" description="Disordered" evidence="1">
    <location>
        <begin position="301"/>
        <end position="371"/>
    </location>
</feature>
<protein>
    <recommendedName>
        <fullName evidence="5">TrbL/VirB6 plasmid conjugal transfer protein</fullName>
    </recommendedName>
</protein>
<feature type="transmembrane region" description="Helical" evidence="2">
    <location>
        <begin position="100"/>
        <end position="121"/>
    </location>
</feature>
<feature type="region of interest" description="Disordered" evidence="1">
    <location>
        <begin position="390"/>
        <end position="409"/>
    </location>
</feature>
<organism evidence="3 4">
    <name type="scientific">Streptomyces edwardsiae</name>
    <dbReference type="NCBI Taxonomy" id="3075527"/>
    <lineage>
        <taxon>Bacteria</taxon>
        <taxon>Bacillati</taxon>
        <taxon>Actinomycetota</taxon>
        <taxon>Actinomycetes</taxon>
        <taxon>Kitasatosporales</taxon>
        <taxon>Streptomycetaceae</taxon>
        <taxon>Streptomyces</taxon>
    </lineage>
</organism>
<gene>
    <name evidence="3" type="ORF">RM705_10415</name>
</gene>
<feature type="compositionally biased region" description="Gly residues" evidence="1">
    <location>
        <begin position="301"/>
        <end position="313"/>
    </location>
</feature>
<keyword evidence="4" id="KW-1185">Reference proteome</keyword>
<feature type="transmembrane region" description="Helical" evidence="2">
    <location>
        <begin position="153"/>
        <end position="175"/>
    </location>
</feature>
<evidence type="ECO:0000256" key="2">
    <source>
        <dbReference type="SAM" id="Phobius"/>
    </source>
</evidence>
<keyword evidence="2" id="KW-0472">Membrane</keyword>
<feature type="compositionally biased region" description="Gly residues" evidence="1">
    <location>
        <begin position="319"/>
        <end position="328"/>
    </location>
</feature>
<feature type="transmembrane region" description="Helical" evidence="2">
    <location>
        <begin position="182"/>
        <end position="203"/>
    </location>
</feature>
<feature type="compositionally biased region" description="Gly residues" evidence="1">
    <location>
        <begin position="352"/>
        <end position="363"/>
    </location>
</feature>
<feature type="transmembrane region" description="Helical" evidence="2">
    <location>
        <begin position="245"/>
        <end position="266"/>
    </location>
</feature>
<proteinExistence type="predicted"/>
<feature type="transmembrane region" description="Helical" evidence="2">
    <location>
        <begin position="209"/>
        <end position="233"/>
    </location>
</feature>
<name>A0ABU2PSH3_9ACTN</name>
<accession>A0ABU2PSH3</accession>
<comment type="caution">
    <text evidence="3">The sequence shown here is derived from an EMBL/GenBank/DDBJ whole genome shotgun (WGS) entry which is preliminary data.</text>
</comment>
<feature type="transmembrane region" description="Helical" evidence="2">
    <location>
        <begin position="69"/>
        <end position="88"/>
    </location>
</feature>
<evidence type="ECO:0000256" key="1">
    <source>
        <dbReference type="SAM" id="MobiDB-lite"/>
    </source>
</evidence>
<evidence type="ECO:0000313" key="4">
    <source>
        <dbReference type="Proteomes" id="UP001183881"/>
    </source>
</evidence>
<dbReference type="EMBL" id="JAVRFA010000008">
    <property type="protein sequence ID" value="MDT0395110.1"/>
    <property type="molecule type" value="Genomic_DNA"/>
</dbReference>
<sequence>MACPTGNPIVDIAVGFFSFLGDPIGTIVEGVANAVLAGAIAVFGALTTGIPTLSGTRTAQDINGQTQWIVVYLAVGSLLFAAARMAIERRGDAGTTALKGILRVILVSGAATTVVTAAAALSDDYSTYLFNAGAEKQLNAVGACSDGNGIESFLLLVLAFLLLIAGIIHTILLYIRLGVMILLLGTLPLAAAASMTDWGGGWWRKHLGWMIAWLLYKPAAGLVLYAGSAMISSGQDGGSDINERIAGIGVMLLSAVALPALLKLVVPATAALGGASAMSGAMSTVGGGLASGARSLGGSVGGSGSGGAGGESGPRGASGASGAGGSSGSSGSSGSAGGSGPAGPPPGPSPAAGGGGGGSGGSAAGASRAAAAAGPVGVAVGAAVTAAQIVGRTASGSVEDADGDKGHNT</sequence>
<dbReference type="Proteomes" id="UP001183881">
    <property type="component" value="Unassembled WGS sequence"/>
</dbReference>
<evidence type="ECO:0008006" key="5">
    <source>
        <dbReference type="Google" id="ProtNLM"/>
    </source>
</evidence>
<reference evidence="4" key="1">
    <citation type="submission" date="2023-07" db="EMBL/GenBank/DDBJ databases">
        <title>30 novel species of actinomycetes from the DSMZ collection.</title>
        <authorList>
            <person name="Nouioui I."/>
        </authorList>
    </citation>
    <scope>NUCLEOTIDE SEQUENCE [LARGE SCALE GENOMIC DNA]</scope>
    <source>
        <strain evidence="4">DSM 41636</strain>
    </source>
</reference>